<name>A0ABU6Z4T7_9FABA</name>
<feature type="compositionally biased region" description="Polar residues" evidence="1">
    <location>
        <begin position="47"/>
        <end position="59"/>
    </location>
</feature>
<evidence type="ECO:0000256" key="1">
    <source>
        <dbReference type="SAM" id="MobiDB-lite"/>
    </source>
</evidence>
<keyword evidence="3" id="KW-1185">Reference proteome</keyword>
<comment type="caution">
    <text evidence="2">The sequence shown here is derived from an EMBL/GenBank/DDBJ whole genome shotgun (WGS) entry which is preliminary data.</text>
</comment>
<reference evidence="2 3" key="1">
    <citation type="journal article" date="2023" name="Plants (Basel)">
        <title>Bridging the Gap: Combining Genomics and Transcriptomics Approaches to Understand Stylosanthes scabra, an Orphan Legume from the Brazilian Caatinga.</title>
        <authorList>
            <person name="Ferreira-Neto J.R.C."/>
            <person name="da Silva M.D."/>
            <person name="Binneck E."/>
            <person name="de Melo N.F."/>
            <person name="da Silva R.H."/>
            <person name="de Melo A.L.T.M."/>
            <person name="Pandolfi V."/>
            <person name="Bustamante F.O."/>
            <person name="Brasileiro-Vidal A.C."/>
            <person name="Benko-Iseppon A.M."/>
        </authorList>
    </citation>
    <scope>NUCLEOTIDE SEQUENCE [LARGE SCALE GENOMIC DNA]</scope>
    <source>
        <tissue evidence="2">Leaves</tissue>
    </source>
</reference>
<protein>
    <submittedName>
        <fullName evidence="2">Uncharacterized protein</fullName>
    </submittedName>
</protein>
<dbReference type="EMBL" id="JASCZI010271917">
    <property type="protein sequence ID" value="MED6217549.1"/>
    <property type="molecule type" value="Genomic_DNA"/>
</dbReference>
<organism evidence="2 3">
    <name type="scientific">Stylosanthes scabra</name>
    <dbReference type="NCBI Taxonomy" id="79078"/>
    <lineage>
        <taxon>Eukaryota</taxon>
        <taxon>Viridiplantae</taxon>
        <taxon>Streptophyta</taxon>
        <taxon>Embryophyta</taxon>
        <taxon>Tracheophyta</taxon>
        <taxon>Spermatophyta</taxon>
        <taxon>Magnoliopsida</taxon>
        <taxon>eudicotyledons</taxon>
        <taxon>Gunneridae</taxon>
        <taxon>Pentapetalae</taxon>
        <taxon>rosids</taxon>
        <taxon>fabids</taxon>
        <taxon>Fabales</taxon>
        <taxon>Fabaceae</taxon>
        <taxon>Papilionoideae</taxon>
        <taxon>50 kb inversion clade</taxon>
        <taxon>dalbergioids sensu lato</taxon>
        <taxon>Dalbergieae</taxon>
        <taxon>Pterocarpus clade</taxon>
        <taxon>Stylosanthes</taxon>
    </lineage>
</organism>
<feature type="region of interest" description="Disordered" evidence="1">
    <location>
        <begin position="109"/>
        <end position="149"/>
    </location>
</feature>
<gene>
    <name evidence="2" type="ORF">PIB30_018759</name>
</gene>
<dbReference type="Proteomes" id="UP001341840">
    <property type="component" value="Unassembled WGS sequence"/>
</dbReference>
<evidence type="ECO:0000313" key="3">
    <source>
        <dbReference type="Proteomes" id="UP001341840"/>
    </source>
</evidence>
<accession>A0ABU6Z4T7</accession>
<proteinExistence type="predicted"/>
<evidence type="ECO:0000313" key="2">
    <source>
        <dbReference type="EMBL" id="MED6217549.1"/>
    </source>
</evidence>
<feature type="compositionally biased region" description="Basic and acidic residues" evidence="1">
    <location>
        <begin position="110"/>
        <end position="122"/>
    </location>
</feature>
<feature type="compositionally biased region" description="Acidic residues" evidence="1">
    <location>
        <begin position="128"/>
        <end position="149"/>
    </location>
</feature>
<sequence>MKGALFRNLCMLTRHLRVSPLKETPSLSPFSLSFSASTGPCTRFFSSSSRNTVSDQPHFSRTHNKDNPINVEHISNEEVLRRVAKLREGDEEAIPSLFEAILQRSLAGKPIEDDPELMREILGKGTNSEDEDDDYSDLEGSSDIDDDVK</sequence>
<feature type="region of interest" description="Disordered" evidence="1">
    <location>
        <begin position="47"/>
        <end position="68"/>
    </location>
</feature>